<reference evidence="1 2" key="1">
    <citation type="submission" date="2019-04" db="EMBL/GenBank/DDBJ databases">
        <title>An improved genome assembly and genetic linkage map for asparagus bean, Vigna unguiculata ssp. sesquipedialis.</title>
        <authorList>
            <person name="Xia Q."/>
            <person name="Zhang R."/>
            <person name="Dong Y."/>
        </authorList>
    </citation>
    <scope>NUCLEOTIDE SEQUENCE [LARGE SCALE GENOMIC DNA]</scope>
    <source>
        <tissue evidence="1">Leaf</tissue>
    </source>
</reference>
<accession>A0A4D6NNE3</accession>
<name>A0A4D6NNE3_VIGUN</name>
<evidence type="ECO:0000313" key="2">
    <source>
        <dbReference type="Proteomes" id="UP000501690"/>
    </source>
</evidence>
<keyword evidence="2" id="KW-1185">Reference proteome</keyword>
<protein>
    <submittedName>
        <fullName evidence="1">Uncharacterized protein</fullName>
    </submittedName>
</protein>
<organism evidence="1 2">
    <name type="scientific">Vigna unguiculata</name>
    <name type="common">Cowpea</name>
    <dbReference type="NCBI Taxonomy" id="3917"/>
    <lineage>
        <taxon>Eukaryota</taxon>
        <taxon>Viridiplantae</taxon>
        <taxon>Streptophyta</taxon>
        <taxon>Embryophyta</taxon>
        <taxon>Tracheophyta</taxon>
        <taxon>Spermatophyta</taxon>
        <taxon>Magnoliopsida</taxon>
        <taxon>eudicotyledons</taxon>
        <taxon>Gunneridae</taxon>
        <taxon>Pentapetalae</taxon>
        <taxon>rosids</taxon>
        <taxon>fabids</taxon>
        <taxon>Fabales</taxon>
        <taxon>Fabaceae</taxon>
        <taxon>Papilionoideae</taxon>
        <taxon>50 kb inversion clade</taxon>
        <taxon>NPAAA clade</taxon>
        <taxon>indigoferoid/millettioid clade</taxon>
        <taxon>Phaseoleae</taxon>
        <taxon>Vigna</taxon>
    </lineage>
</organism>
<proteinExistence type="predicted"/>
<dbReference type="EMBL" id="CP039355">
    <property type="protein sequence ID" value="QCE14174.1"/>
    <property type="molecule type" value="Genomic_DNA"/>
</dbReference>
<sequence>MIGVRTDIIVSVISVKTVRREAWSFLISSIPRIFATKDVEKKALSIARNGETLQCRNSCTGFTPVIVKAWYLSSFSG</sequence>
<gene>
    <name evidence="1" type="ORF">DEO72_LG11g1172</name>
</gene>
<dbReference type="AlphaFoldDB" id="A0A4D6NNE3"/>
<dbReference type="Proteomes" id="UP000501690">
    <property type="component" value="Linkage Group LG11"/>
</dbReference>
<evidence type="ECO:0000313" key="1">
    <source>
        <dbReference type="EMBL" id="QCE14174.1"/>
    </source>
</evidence>